<protein>
    <submittedName>
        <fullName evidence="3">Unannotated protein</fullName>
    </submittedName>
</protein>
<reference evidence="3" key="1">
    <citation type="submission" date="2020-05" db="EMBL/GenBank/DDBJ databases">
        <authorList>
            <person name="Chiriac C."/>
            <person name="Salcher M."/>
            <person name="Ghai R."/>
            <person name="Kavagutti S V."/>
        </authorList>
    </citation>
    <scope>NUCLEOTIDE SEQUENCE</scope>
</reference>
<dbReference type="AlphaFoldDB" id="A0A6J6V6B1"/>
<dbReference type="EMBL" id="CAEZZS010000001">
    <property type="protein sequence ID" value="CAB4766523.1"/>
    <property type="molecule type" value="Genomic_DNA"/>
</dbReference>
<dbReference type="InterPro" id="IPR002347">
    <property type="entry name" value="SDR_fam"/>
</dbReference>
<dbReference type="PANTHER" id="PTHR42879:SF2">
    <property type="entry name" value="3-OXOACYL-[ACYL-CARRIER-PROTEIN] REDUCTASE FABG"/>
    <property type="match status" value="1"/>
</dbReference>
<dbReference type="EMBL" id="CAEZUJ010000006">
    <property type="protein sequence ID" value="CAB4592901.1"/>
    <property type="molecule type" value="Genomic_DNA"/>
</dbReference>
<evidence type="ECO:0000313" key="3">
    <source>
        <dbReference type="EMBL" id="CAB4766523.1"/>
    </source>
</evidence>
<dbReference type="InterPro" id="IPR036291">
    <property type="entry name" value="NAD(P)-bd_dom_sf"/>
</dbReference>
<dbReference type="PRINTS" id="PR00081">
    <property type="entry name" value="GDHRDH"/>
</dbReference>
<name>A0A6J6V6B1_9ZZZZ</name>
<accession>A0A6J6V6B1</accession>
<organism evidence="3">
    <name type="scientific">freshwater metagenome</name>
    <dbReference type="NCBI Taxonomy" id="449393"/>
    <lineage>
        <taxon>unclassified sequences</taxon>
        <taxon>metagenomes</taxon>
        <taxon>ecological metagenomes</taxon>
    </lineage>
</organism>
<dbReference type="PRINTS" id="PR00080">
    <property type="entry name" value="SDRFAMILY"/>
</dbReference>
<dbReference type="FunFam" id="3.40.50.720:FF:000084">
    <property type="entry name" value="Short-chain dehydrogenase reductase"/>
    <property type="match status" value="1"/>
</dbReference>
<comment type="similarity">
    <text evidence="1">Belongs to the short-chain dehydrogenases/reductases (SDR) family.</text>
</comment>
<evidence type="ECO:0000256" key="1">
    <source>
        <dbReference type="ARBA" id="ARBA00006484"/>
    </source>
</evidence>
<dbReference type="PANTHER" id="PTHR42879">
    <property type="entry name" value="3-OXOACYL-(ACYL-CARRIER-PROTEIN) REDUCTASE"/>
    <property type="match status" value="1"/>
</dbReference>
<dbReference type="Gene3D" id="3.40.50.720">
    <property type="entry name" value="NAD(P)-binding Rossmann-like Domain"/>
    <property type="match status" value="1"/>
</dbReference>
<gene>
    <name evidence="2" type="ORF">UFOPK1811_00281</name>
    <name evidence="3" type="ORF">UFOPK2922_00059</name>
</gene>
<dbReference type="Pfam" id="PF00106">
    <property type="entry name" value="adh_short"/>
    <property type="match status" value="1"/>
</dbReference>
<proteinExistence type="inferred from homology"/>
<dbReference type="InterPro" id="IPR050259">
    <property type="entry name" value="SDR"/>
</dbReference>
<dbReference type="SUPFAM" id="SSF51735">
    <property type="entry name" value="NAD(P)-binding Rossmann-fold domains"/>
    <property type="match status" value="1"/>
</dbReference>
<evidence type="ECO:0000313" key="2">
    <source>
        <dbReference type="EMBL" id="CAB4592901.1"/>
    </source>
</evidence>
<dbReference type="CDD" id="cd05233">
    <property type="entry name" value="SDR_c"/>
    <property type="match status" value="1"/>
</dbReference>
<sequence>MTTDRIAIVTGSGSGIGRGIASHLIELGYKVAIQDLNPERVAETISLIDPQSKQTIGVVGDVSIPTDVAHCVNEVIAQWGRIDLLVNNAGYCQIKPIMDISHEEITRMFNVHVMGTFLFIQNCVPFMKQQKFGRIVNIVSALGAGASEFTSHYQAAKAAQHSIGKSAAISFAKYGITSNSVSPSTVESNLFYENDQNFLKHMGHGAKEELARRASLKSTEAVTTMDIARAVAFLAESTSNQINGQVLGI</sequence>